<dbReference type="EMBL" id="CAJHNH020001779">
    <property type="protein sequence ID" value="CAG5124451.1"/>
    <property type="molecule type" value="Genomic_DNA"/>
</dbReference>
<comment type="similarity">
    <text evidence="1">Belongs to the TRAFAC class TrmE-Era-EngA-EngB-Septin-like GTPase superfamily. AIG1/Toc34/Toc159-like paraseptin GTPase family. IAN subfamily.</text>
</comment>
<keyword evidence="6" id="KW-1185">Reference proteome</keyword>
<gene>
    <name evidence="5" type="ORF">CUNI_LOCUS10009</name>
</gene>
<dbReference type="AlphaFoldDB" id="A0A8S3ZBJ5"/>
<name>A0A8S3ZBJ5_9EUPU</name>
<reference evidence="5" key="1">
    <citation type="submission" date="2021-04" db="EMBL/GenBank/DDBJ databases">
        <authorList>
            <consortium name="Molecular Ecology Group"/>
        </authorList>
    </citation>
    <scope>NUCLEOTIDE SEQUENCE</scope>
</reference>
<organism evidence="5 6">
    <name type="scientific">Candidula unifasciata</name>
    <dbReference type="NCBI Taxonomy" id="100452"/>
    <lineage>
        <taxon>Eukaryota</taxon>
        <taxon>Metazoa</taxon>
        <taxon>Spiralia</taxon>
        <taxon>Lophotrochozoa</taxon>
        <taxon>Mollusca</taxon>
        <taxon>Gastropoda</taxon>
        <taxon>Heterobranchia</taxon>
        <taxon>Euthyneura</taxon>
        <taxon>Panpulmonata</taxon>
        <taxon>Eupulmonata</taxon>
        <taxon>Stylommatophora</taxon>
        <taxon>Helicina</taxon>
        <taxon>Helicoidea</taxon>
        <taxon>Geomitridae</taxon>
        <taxon>Candidula</taxon>
    </lineage>
</organism>
<dbReference type="PROSITE" id="PS51720">
    <property type="entry name" value="G_AIG1"/>
    <property type="match status" value="1"/>
</dbReference>
<sequence length="416" mass="46682">NTLEADSPRRLCVLLLGSSGNGKSSIGNSILGKDVFRTSSSVKSPTPCIAMDSAQVGDQTVQVVDGPSILDAKDADEDFIEQIVIAMEKSLTLCDYAFSAIVIVLRFGVRFTKQEVNTIKLVKSVLGENVIKDYGICAISYGDNFEHAVEEAREDGQLLTFEGWCREQSGEVKALFEECNFRCVLFNNRTKDENTKNAQRLAFLKMVNPTKPYSKEEFLKAQTSLNKEIGTERLIHDLEEQTQKIIDNTRSGIQDLSEDSSLQHMDFLLQDLTDQQVILRELGMSSPKLRELIISMQLLETEIRSKMRKKSLVEDNMSLTTPLFKSNSSPTYPKSTFPLSTYGCCEQGLLSHEYARGMGTGSGNMGYTPPVNDWEMVQNESNPFPTVRGHRGVPASGWVKMLEYIWKSIMRYTTKR</sequence>
<dbReference type="InterPro" id="IPR045058">
    <property type="entry name" value="GIMA/IAN/Toc"/>
</dbReference>
<evidence type="ECO:0000313" key="5">
    <source>
        <dbReference type="EMBL" id="CAG5124451.1"/>
    </source>
</evidence>
<dbReference type="InterPro" id="IPR006703">
    <property type="entry name" value="G_AIG1"/>
</dbReference>
<keyword evidence="2" id="KW-0547">Nucleotide-binding</keyword>
<dbReference type="Gene3D" id="3.40.50.300">
    <property type="entry name" value="P-loop containing nucleotide triphosphate hydrolases"/>
    <property type="match status" value="1"/>
</dbReference>
<evidence type="ECO:0000256" key="3">
    <source>
        <dbReference type="ARBA" id="ARBA00023134"/>
    </source>
</evidence>
<accession>A0A8S3ZBJ5</accession>
<feature type="non-terminal residue" evidence="5">
    <location>
        <position position="1"/>
    </location>
</feature>
<evidence type="ECO:0000259" key="4">
    <source>
        <dbReference type="PROSITE" id="PS51720"/>
    </source>
</evidence>
<proteinExistence type="inferred from homology"/>
<comment type="caution">
    <text evidence="5">The sequence shown here is derived from an EMBL/GenBank/DDBJ whole genome shotgun (WGS) entry which is preliminary data.</text>
</comment>
<evidence type="ECO:0000256" key="1">
    <source>
        <dbReference type="ARBA" id="ARBA00008535"/>
    </source>
</evidence>
<protein>
    <recommendedName>
        <fullName evidence="4">AIG1-type G domain-containing protein</fullName>
    </recommendedName>
</protein>
<dbReference type="PANTHER" id="PTHR10903">
    <property type="entry name" value="GTPASE, IMAP FAMILY MEMBER-RELATED"/>
    <property type="match status" value="1"/>
</dbReference>
<feature type="domain" description="AIG1-type G" evidence="4">
    <location>
        <begin position="8"/>
        <end position="222"/>
    </location>
</feature>
<evidence type="ECO:0000256" key="2">
    <source>
        <dbReference type="ARBA" id="ARBA00022741"/>
    </source>
</evidence>
<dbReference type="OrthoDB" id="8954335at2759"/>
<dbReference type="InterPro" id="IPR027417">
    <property type="entry name" value="P-loop_NTPase"/>
</dbReference>
<dbReference type="Pfam" id="PF04548">
    <property type="entry name" value="AIG1"/>
    <property type="match status" value="1"/>
</dbReference>
<evidence type="ECO:0000313" key="6">
    <source>
        <dbReference type="Proteomes" id="UP000678393"/>
    </source>
</evidence>
<dbReference type="Proteomes" id="UP000678393">
    <property type="component" value="Unassembled WGS sequence"/>
</dbReference>
<dbReference type="SUPFAM" id="SSF52540">
    <property type="entry name" value="P-loop containing nucleoside triphosphate hydrolases"/>
    <property type="match status" value="1"/>
</dbReference>
<dbReference type="PANTHER" id="PTHR10903:SF184">
    <property type="entry name" value="GTP-BINDING PROTEIN A"/>
    <property type="match status" value="1"/>
</dbReference>
<dbReference type="GO" id="GO:0005525">
    <property type="term" value="F:GTP binding"/>
    <property type="evidence" value="ECO:0007669"/>
    <property type="project" value="UniProtKB-KW"/>
</dbReference>
<keyword evidence="3" id="KW-0342">GTP-binding</keyword>